<evidence type="ECO:0000313" key="2">
    <source>
        <dbReference type="Proteomes" id="UP000799753"/>
    </source>
</evidence>
<gene>
    <name evidence="1" type="ORF">P280DRAFT_98192</name>
</gene>
<keyword evidence="2" id="KW-1185">Reference proteome</keyword>
<reference evidence="1" key="1">
    <citation type="journal article" date="2020" name="Stud. Mycol.">
        <title>101 Dothideomycetes genomes: a test case for predicting lifestyles and emergence of pathogens.</title>
        <authorList>
            <person name="Haridas S."/>
            <person name="Albert R."/>
            <person name="Binder M."/>
            <person name="Bloem J."/>
            <person name="Labutti K."/>
            <person name="Salamov A."/>
            <person name="Andreopoulos B."/>
            <person name="Baker S."/>
            <person name="Barry K."/>
            <person name="Bills G."/>
            <person name="Bluhm B."/>
            <person name="Cannon C."/>
            <person name="Castanera R."/>
            <person name="Culley D."/>
            <person name="Daum C."/>
            <person name="Ezra D."/>
            <person name="Gonzalez J."/>
            <person name="Henrissat B."/>
            <person name="Kuo A."/>
            <person name="Liang C."/>
            <person name="Lipzen A."/>
            <person name="Lutzoni F."/>
            <person name="Magnuson J."/>
            <person name="Mondo S."/>
            <person name="Nolan M."/>
            <person name="Ohm R."/>
            <person name="Pangilinan J."/>
            <person name="Park H.-J."/>
            <person name="Ramirez L."/>
            <person name="Alfaro M."/>
            <person name="Sun H."/>
            <person name="Tritt A."/>
            <person name="Yoshinaga Y."/>
            <person name="Zwiers L.-H."/>
            <person name="Turgeon B."/>
            <person name="Goodwin S."/>
            <person name="Spatafora J."/>
            <person name="Crous P."/>
            <person name="Grigoriev I."/>
        </authorList>
    </citation>
    <scope>NUCLEOTIDE SEQUENCE</scope>
    <source>
        <strain evidence="1">CBS 473.64</strain>
    </source>
</reference>
<evidence type="ECO:0000313" key="1">
    <source>
        <dbReference type="EMBL" id="KAF2637848.1"/>
    </source>
</evidence>
<dbReference type="AlphaFoldDB" id="A0A6A6RUB5"/>
<protein>
    <submittedName>
        <fullName evidence="1">Uncharacterized protein</fullName>
    </submittedName>
</protein>
<dbReference type="Proteomes" id="UP000799753">
    <property type="component" value="Unassembled WGS sequence"/>
</dbReference>
<accession>A0A6A6RUB5</accession>
<proteinExistence type="predicted"/>
<name>A0A6A6RUB5_9PLEO</name>
<sequence>MRRLIARTGVYVRARLPMEELPFRSHSASRFTPHCRPPEQSCSPTIWQTKEIDWVASFQVDSRCRPCPVRRANNPTISTLSERIIASRRRNGDVAWFLFGFCNAVDYRKPFPFDRQSLLEPFF</sequence>
<dbReference type="EMBL" id="MU006792">
    <property type="protein sequence ID" value="KAF2637848.1"/>
    <property type="molecule type" value="Genomic_DNA"/>
</dbReference>
<organism evidence="1 2">
    <name type="scientific">Massarina eburnea CBS 473.64</name>
    <dbReference type="NCBI Taxonomy" id="1395130"/>
    <lineage>
        <taxon>Eukaryota</taxon>
        <taxon>Fungi</taxon>
        <taxon>Dikarya</taxon>
        <taxon>Ascomycota</taxon>
        <taxon>Pezizomycotina</taxon>
        <taxon>Dothideomycetes</taxon>
        <taxon>Pleosporomycetidae</taxon>
        <taxon>Pleosporales</taxon>
        <taxon>Massarineae</taxon>
        <taxon>Massarinaceae</taxon>
        <taxon>Massarina</taxon>
    </lineage>
</organism>